<evidence type="ECO:0000313" key="1">
    <source>
        <dbReference type="EMBL" id="CEM04399.1"/>
    </source>
</evidence>
<accession>A0A0G4EZY5</accession>
<sequence>MQQPEQQQQHPFSYIFVGRRTFYLFSSIKDILRLKATCTWLRDLFGAAQLRDRLRHSLGSQAGLRRAVNGQQVQLLRFDDDQLGTHDLLAAVCVMEEGPWVEIGEVIELAGQCGCCDLPVILTADDINAHANKTAYASAPRVLAQLKMVGSHVHFSDGSCLQLFQHGNEVRAIKDEPGFRLEVDPPLPAGHLYWQHRQLHDPPVRESIYYTFVHSRWLLLGGQYTDSSVSSFAKFMIVDYFDKTQQTNYTLIRLNRYVDGGRLDGLLTRSPYTPVAGCTTTMSQNGRLRRLVLTDGSHSFVAWIHISVSGNNDVSVHVVTIEAAVTGVGFFKHRYPMTTQLARVALGAVAPFVFDGQVQQQQQQQQQGDENSDDDSDVMVTMRVTIWMTAVEVKVA</sequence>
<dbReference type="InParanoid" id="A0A0G4EZY5"/>
<name>A0A0G4EZY5_VITBC</name>
<dbReference type="VEuPathDB" id="CryptoDB:Vbra_5492"/>
<dbReference type="AlphaFoldDB" id="A0A0G4EZY5"/>
<dbReference type="PhylomeDB" id="A0A0G4EZY5"/>
<dbReference type="Proteomes" id="UP000041254">
    <property type="component" value="Unassembled WGS sequence"/>
</dbReference>
<dbReference type="EMBL" id="CDMY01000351">
    <property type="protein sequence ID" value="CEM04399.1"/>
    <property type="molecule type" value="Genomic_DNA"/>
</dbReference>
<organism evidence="1 2">
    <name type="scientific">Vitrella brassicaformis (strain CCMP3155)</name>
    <dbReference type="NCBI Taxonomy" id="1169540"/>
    <lineage>
        <taxon>Eukaryota</taxon>
        <taxon>Sar</taxon>
        <taxon>Alveolata</taxon>
        <taxon>Colpodellida</taxon>
        <taxon>Vitrellaceae</taxon>
        <taxon>Vitrella</taxon>
    </lineage>
</organism>
<gene>
    <name evidence="1" type="ORF">Vbra_5492</name>
</gene>
<evidence type="ECO:0000313" key="2">
    <source>
        <dbReference type="Proteomes" id="UP000041254"/>
    </source>
</evidence>
<proteinExistence type="predicted"/>
<protein>
    <submittedName>
        <fullName evidence="1">Uncharacterized protein</fullName>
    </submittedName>
</protein>
<keyword evidence="2" id="KW-1185">Reference proteome</keyword>
<reference evidence="1 2" key="1">
    <citation type="submission" date="2014-11" db="EMBL/GenBank/DDBJ databases">
        <authorList>
            <person name="Zhu J."/>
            <person name="Qi W."/>
            <person name="Song R."/>
        </authorList>
    </citation>
    <scope>NUCLEOTIDE SEQUENCE [LARGE SCALE GENOMIC DNA]</scope>
</reference>